<evidence type="ECO:0000313" key="3">
    <source>
        <dbReference type="Proteomes" id="UP000317369"/>
    </source>
</evidence>
<dbReference type="Proteomes" id="UP000317369">
    <property type="component" value="Chromosome"/>
</dbReference>
<reference evidence="2 3" key="1">
    <citation type="submission" date="2019-02" db="EMBL/GenBank/DDBJ databases">
        <title>Deep-cultivation of Planctomycetes and their phenomic and genomic characterization uncovers novel biology.</title>
        <authorList>
            <person name="Wiegand S."/>
            <person name="Jogler M."/>
            <person name="Boedeker C."/>
            <person name="Pinto D."/>
            <person name="Vollmers J."/>
            <person name="Rivas-Marin E."/>
            <person name="Kohn T."/>
            <person name="Peeters S.H."/>
            <person name="Heuer A."/>
            <person name="Rast P."/>
            <person name="Oberbeckmann S."/>
            <person name="Bunk B."/>
            <person name="Jeske O."/>
            <person name="Meyerdierks A."/>
            <person name="Storesund J.E."/>
            <person name="Kallscheuer N."/>
            <person name="Luecker S."/>
            <person name="Lage O.M."/>
            <person name="Pohl T."/>
            <person name="Merkel B.J."/>
            <person name="Hornburger P."/>
            <person name="Mueller R.-W."/>
            <person name="Bruemmer F."/>
            <person name="Labrenz M."/>
            <person name="Spormann A.M."/>
            <person name="Op den Camp H."/>
            <person name="Overmann J."/>
            <person name="Amann R."/>
            <person name="Jetten M.S.M."/>
            <person name="Mascher T."/>
            <person name="Medema M.H."/>
            <person name="Devos D.P."/>
            <person name="Kaster A.-K."/>
            <person name="Ovreas L."/>
            <person name="Rohde M."/>
            <person name="Galperin M.Y."/>
            <person name="Jogler C."/>
        </authorList>
    </citation>
    <scope>NUCLEOTIDE SEQUENCE [LARGE SCALE GENOMIC DNA]</scope>
    <source>
        <strain evidence="2 3">KS4</strain>
    </source>
</reference>
<dbReference type="AlphaFoldDB" id="A0A517YRM3"/>
<dbReference type="KEGG" id="pcor:KS4_09040"/>
<accession>A0A517YRM3</accession>
<evidence type="ECO:0000313" key="2">
    <source>
        <dbReference type="EMBL" id="QDU32866.1"/>
    </source>
</evidence>
<dbReference type="EMBL" id="CP036425">
    <property type="protein sequence ID" value="QDU32866.1"/>
    <property type="molecule type" value="Genomic_DNA"/>
</dbReference>
<organism evidence="2 3">
    <name type="scientific">Poriferisphaera corsica</name>
    <dbReference type="NCBI Taxonomy" id="2528020"/>
    <lineage>
        <taxon>Bacteria</taxon>
        <taxon>Pseudomonadati</taxon>
        <taxon>Planctomycetota</taxon>
        <taxon>Phycisphaerae</taxon>
        <taxon>Phycisphaerales</taxon>
        <taxon>Phycisphaeraceae</taxon>
        <taxon>Poriferisphaera</taxon>
    </lineage>
</organism>
<feature type="signal peptide" evidence="1">
    <location>
        <begin position="1"/>
        <end position="26"/>
    </location>
</feature>
<sequence length="258" mass="29219" precursor="true">MINYFIKFKYTFFASLLLNMNTYINAETSEFIVYSTTVGQPIVGDWTWGGEPIFFEGWSKDTGNYPIIDLRDDFNTLDVGVTRFDPSLGDLKDVKITYSLTVTNPVVDSYIGISEEFSEWIDETEIQELSGPLFTHLVFRLKSPEIGFSSNLGNYRKKQSMINLPPIEGDLEDGDFFVTYKYESGTNLGSTLSGSKTFGNIADFIGYGQINFQLPTYIESAMSYIVDSDPSNSMIHTTYLRTQIVGIISIEYEYIPTQ</sequence>
<keyword evidence="3" id="KW-1185">Reference proteome</keyword>
<feature type="chain" id="PRO_5021742657" evidence="1">
    <location>
        <begin position="27"/>
        <end position="258"/>
    </location>
</feature>
<proteinExistence type="predicted"/>
<protein>
    <submittedName>
        <fullName evidence="2">Uncharacterized protein</fullName>
    </submittedName>
</protein>
<keyword evidence="1" id="KW-0732">Signal</keyword>
<name>A0A517YRM3_9BACT</name>
<gene>
    <name evidence="2" type="ORF">KS4_09040</name>
</gene>
<evidence type="ECO:0000256" key="1">
    <source>
        <dbReference type="SAM" id="SignalP"/>
    </source>
</evidence>